<feature type="domain" description="DUF403" evidence="1">
    <location>
        <begin position="532"/>
        <end position="841"/>
    </location>
</feature>
<dbReference type="InterPro" id="IPR025841">
    <property type="entry name" value="CP_ATPgrasp_2"/>
</dbReference>
<name>A0ABM5UYT5_9BURK</name>
<proteinExistence type="predicted"/>
<dbReference type="Pfam" id="PF04168">
    <property type="entry name" value="Alpha-E"/>
    <property type="match status" value="1"/>
</dbReference>
<protein>
    <submittedName>
        <fullName evidence="3">Molybdopterin oxidoreductase</fullName>
    </submittedName>
</protein>
<dbReference type="Gene3D" id="3.40.50.11290">
    <property type="match status" value="1"/>
</dbReference>
<dbReference type="InterPro" id="IPR051680">
    <property type="entry name" value="ATP-dep_Glu-Cys_Ligase-2"/>
</dbReference>
<dbReference type="PANTHER" id="PTHR34595:SF2">
    <property type="entry name" value="BLR2978 PROTEIN"/>
    <property type="match status" value="1"/>
</dbReference>
<evidence type="ECO:0000259" key="2">
    <source>
        <dbReference type="Pfam" id="PF14403"/>
    </source>
</evidence>
<keyword evidence="4" id="KW-1185">Reference proteome</keyword>
<evidence type="ECO:0000259" key="1">
    <source>
        <dbReference type="Pfam" id="PF04168"/>
    </source>
</evidence>
<feature type="domain" description="Circularly permuted ATP-grasp type 2" evidence="2">
    <location>
        <begin position="82"/>
        <end position="462"/>
    </location>
</feature>
<reference evidence="4" key="1">
    <citation type="journal article" date="2015" name="Genome Announc.">
        <title>Complete Genome Sequence of Herbaspirillum hiltneri N3 (DSM 17495), Isolated from Surface-Sterilized Wheat Roots.</title>
        <authorList>
            <person name="Guizelini D."/>
            <person name="Saizaki P.M."/>
            <person name="Coimbra N.A."/>
            <person name="Weiss V.A."/>
            <person name="Faoro H."/>
            <person name="Sfeir M.Z."/>
            <person name="Baura V.A."/>
            <person name="Monteiro R.A."/>
            <person name="Chubatsu L.S."/>
            <person name="Souza E.M."/>
            <person name="Cruz L.M."/>
            <person name="Pedrosa F.O."/>
            <person name="Raittz R.T."/>
            <person name="Marchaukoski J.N."/>
            <person name="Steffens M.B."/>
        </authorList>
    </citation>
    <scope>NUCLEOTIDE SEQUENCE [LARGE SCALE GENOMIC DNA]</scope>
    <source>
        <strain evidence="4">N3</strain>
    </source>
</reference>
<evidence type="ECO:0000313" key="3">
    <source>
        <dbReference type="EMBL" id="AKZ62370.1"/>
    </source>
</evidence>
<sequence>MYQRLLQSYTADADRYDEMLAADGRLRPHWRTLIDQLENLSPEMMRRRADEVRDAIASDGMTYNVYADPQGVSRPWELDLLPQIVAADEWQKLSAAVAQRARLLNAVLGDLYGEQHLLAEGLLPPALVFGQHGYLWPCRDVRPPGGVHLHLYAIDLARSADGNWWVIADRTQGPSGSGYALQNRQIMTRALPEAMRDMHVQPLLNYFHALHQCLTRLAPKSSEPPMVVLLTPGPYNETYSEHAFLAHTLGFPLVEGVDLTVRGDMVYLKTLTGLRRVHAIMRRLDDDYCDPLELRSDSALGIPGLTQAARSGNVLIANALGSGVLESTALHGFLPGISQRLLGEELALPAVASWWCGEKPALEYTLAHLEELVIMPAFPSMRMQPVFGHTLNATTRRRLIESLQLQPHAYVAQEWVRLSQAPVLSRSGEYHLTNRTVSLRVFAAADGEGGYHVMPGGLTRVAPRQRRDVVSMQQGGTSKDVWVLSEKTDADDAAGIATAMAAAETSVAVGPGAMTDPVSRTSELIRTTVDVSSHAGENLFWMGRYAERTDNLARLLRTTLQCTIEPQSDNRAILRSVSEICIRLGILMPKSEQAHPTITALQQSLQAAIADPSATVSISTHLRHLHHSGYQVREHLSLDNWHALNRMPPLVQEKINSPTAMLHVLNNVIQGCSGLAGHALDDMTRDEGWQFLMIGRHIERMVHLAALFDQFMQLEPARQNAALTWLLESSSSIVTYRVRYRRTPEWLQVLHLLVFDVSNPHSIAYQFRMLQHYLTDIAQQLGILSMNIPAHLSEQLNGFALPDFARDAATSEAAGERLIQLMREARSAGFSLTDDLSRHFFTPLSAPVSQGV</sequence>
<dbReference type="InterPro" id="IPR007296">
    <property type="entry name" value="DUF403"/>
</dbReference>
<accession>A0ABM5UYT5</accession>
<gene>
    <name evidence="3" type="ORF">F506_06510</name>
</gene>
<dbReference type="Pfam" id="PF14403">
    <property type="entry name" value="CP_ATPgrasp_2"/>
    <property type="match status" value="1"/>
</dbReference>
<dbReference type="RefSeq" id="WP_053195911.1">
    <property type="nucleotide sequence ID" value="NZ_CP011409.1"/>
</dbReference>
<organism evidence="3 4">
    <name type="scientific">Herbaspirillum hiltneri N3</name>
    <dbReference type="NCBI Taxonomy" id="1262470"/>
    <lineage>
        <taxon>Bacteria</taxon>
        <taxon>Pseudomonadati</taxon>
        <taxon>Pseudomonadota</taxon>
        <taxon>Betaproteobacteria</taxon>
        <taxon>Burkholderiales</taxon>
        <taxon>Oxalobacteraceae</taxon>
        <taxon>Herbaspirillum</taxon>
    </lineage>
</organism>
<dbReference type="PANTHER" id="PTHR34595">
    <property type="entry name" value="BLR5612 PROTEIN"/>
    <property type="match status" value="1"/>
</dbReference>
<dbReference type="SUPFAM" id="SSF56059">
    <property type="entry name" value="Glutathione synthetase ATP-binding domain-like"/>
    <property type="match status" value="1"/>
</dbReference>
<dbReference type="EMBL" id="CP011409">
    <property type="protein sequence ID" value="AKZ62370.1"/>
    <property type="molecule type" value="Genomic_DNA"/>
</dbReference>
<dbReference type="Gene3D" id="3.30.1490.270">
    <property type="match status" value="1"/>
</dbReference>
<dbReference type="Proteomes" id="UP000063429">
    <property type="component" value="Chromosome"/>
</dbReference>
<evidence type="ECO:0000313" key="4">
    <source>
        <dbReference type="Proteomes" id="UP000063429"/>
    </source>
</evidence>